<evidence type="ECO:0000256" key="4">
    <source>
        <dbReference type="PIRNR" id="PIRNR006078"/>
    </source>
</evidence>
<dbReference type="GO" id="GO:0008887">
    <property type="term" value="F:glycerate kinase activity"/>
    <property type="evidence" value="ECO:0007669"/>
    <property type="project" value="UniProtKB-UniRule"/>
</dbReference>
<proteinExistence type="inferred from homology"/>
<reference evidence="5 6" key="2">
    <citation type="submission" date="2024-03" db="EMBL/GenBank/DDBJ databases">
        <title>The Genome Sequence of Enterococcus sp. DIV0205d.</title>
        <authorList>
            <consortium name="The Broad Institute Genomics Platform"/>
            <consortium name="The Broad Institute Microbial Omics Core"/>
            <consortium name="The Broad Institute Genomic Center for Infectious Diseases"/>
            <person name="Earl A."/>
            <person name="Manson A."/>
            <person name="Gilmore M."/>
            <person name="Schwartman J."/>
            <person name="Shea T."/>
            <person name="Abouelleil A."/>
            <person name="Cao P."/>
            <person name="Chapman S."/>
            <person name="Cusick C."/>
            <person name="Young S."/>
            <person name="Neafsey D."/>
            <person name="Nusbaum C."/>
            <person name="Birren B."/>
        </authorList>
    </citation>
    <scope>NUCLEOTIDE SEQUENCE [LARGE SCALE GENOMIC DNA]</scope>
    <source>
        <strain evidence="5 6">7F3_DIV0205</strain>
    </source>
</reference>
<dbReference type="InterPro" id="IPR018193">
    <property type="entry name" value="Glyc_kinase_flavodox-like_fold"/>
</dbReference>
<dbReference type="Pfam" id="PF02595">
    <property type="entry name" value="Gly_kinase"/>
    <property type="match status" value="1"/>
</dbReference>
<comment type="similarity">
    <text evidence="1 4">Belongs to the glycerate kinase type-1 family.</text>
</comment>
<dbReference type="GO" id="GO:0031388">
    <property type="term" value="P:organic acid phosphorylation"/>
    <property type="evidence" value="ECO:0007669"/>
    <property type="project" value="UniProtKB-UniRule"/>
</dbReference>
<accession>A0AAQ3WBZ3</accession>
<dbReference type="PANTHER" id="PTHR21599:SF0">
    <property type="entry name" value="GLYCERATE KINASE"/>
    <property type="match status" value="1"/>
</dbReference>
<organism evidence="5 6">
    <name type="scientific">Candidatus Enterococcus palustris</name>
    <dbReference type="NCBI Taxonomy" id="1834189"/>
    <lineage>
        <taxon>Bacteria</taxon>
        <taxon>Bacillati</taxon>
        <taxon>Bacillota</taxon>
        <taxon>Bacilli</taxon>
        <taxon>Lactobacillales</taxon>
        <taxon>Enterococcaceae</taxon>
        <taxon>Enterococcus</taxon>
    </lineage>
</organism>
<evidence type="ECO:0000313" key="5">
    <source>
        <dbReference type="EMBL" id="WYK01837.1"/>
    </source>
</evidence>
<dbReference type="AlphaFoldDB" id="A0AAQ3WBZ3"/>
<dbReference type="EMBL" id="CP147244">
    <property type="protein sequence ID" value="WYK01837.1"/>
    <property type="molecule type" value="Genomic_DNA"/>
</dbReference>
<reference evidence="6" key="1">
    <citation type="submission" date="2017-05" db="EMBL/GenBank/DDBJ databases">
        <title>The Genome Sequence of EEnterococcus faecalis 9F2_4866.</title>
        <authorList>
            <consortium name="The Broad Institute Genomics Platform"/>
            <consortium name="The Broad Institute Genomic Center for Infectious Diseases"/>
            <person name="Earl A."/>
            <person name="Manson A."/>
            <person name="Schwartman J."/>
            <person name="Gilmore M."/>
            <person name="Abouelleil A."/>
            <person name="Cao P."/>
            <person name="Chapman S."/>
            <person name="Cusick C."/>
            <person name="Shea T."/>
            <person name="Young S."/>
            <person name="Neafsey D."/>
            <person name="Nusbaum C."/>
            <person name="Birren B."/>
        </authorList>
    </citation>
    <scope>NUCLEOTIDE SEQUENCE [LARGE SCALE GENOMIC DNA]</scope>
    <source>
        <strain evidence="6">7F3_DIV0205</strain>
    </source>
</reference>
<dbReference type="NCBIfam" id="TIGR00045">
    <property type="entry name" value="glycerate kinase"/>
    <property type="match status" value="1"/>
</dbReference>
<protein>
    <submittedName>
        <fullName evidence="5">Glycerate 2-kinase</fullName>
    </submittedName>
</protein>
<keyword evidence="2 4" id="KW-0808">Transferase</keyword>
<dbReference type="Gene3D" id="3.40.50.10350">
    <property type="entry name" value="Glycerate kinase, domain 1"/>
    <property type="match status" value="1"/>
</dbReference>
<dbReference type="PIRSF" id="PIRSF006078">
    <property type="entry name" value="GlxK"/>
    <property type="match status" value="1"/>
</dbReference>
<evidence type="ECO:0000313" key="6">
    <source>
        <dbReference type="Proteomes" id="UP000194948"/>
    </source>
</evidence>
<dbReference type="Proteomes" id="UP000194948">
    <property type="component" value="Chromosome"/>
</dbReference>
<keyword evidence="6" id="KW-1185">Reference proteome</keyword>
<keyword evidence="3 4" id="KW-0418">Kinase</keyword>
<evidence type="ECO:0000256" key="3">
    <source>
        <dbReference type="ARBA" id="ARBA00022777"/>
    </source>
</evidence>
<name>A0AAQ3WBZ3_9ENTE</name>
<gene>
    <name evidence="5" type="ORF">A5821_002974</name>
</gene>
<dbReference type="PANTHER" id="PTHR21599">
    <property type="entry name" value="GLYCERATE KINASE"/>
    <property type="match status" value="1"/>
</dbReference>
<dbReference type="InterPro" id="IPR004381">
    <property type="entry name" value="Glycerate_kinase"/>
</dbReference>
<dbReference type="InterPro" id="IPR018197">
    <property type="entry name" value="Glycerate_kinase_RE-like"/>
</dbReference>
<dbReference type="SUPFAM" id="SSF110738">
    <property type="entry name" value="Glycerate kinase I"/>
    <property type="match status" value="1"/>
</dbReference>
<dbReference type="InterPro" id="IPR036129">
    <property type="entry name" value="Glycerate_kinase_sf"/>
</dbReference>
<dbReference type="Gene3D" id="3.90.1510.10">
    <property type="entry name" value="Glycerate kinase, domain 2"/>
    <property type="match status" value="1"/>
</dbReference>
<evidence type="ECO:0000256" key="2">
    <source>
        <dbReference type="ARBA" id="ARBA00022679"/>
    </source>
</evidence>
<dbReference type="RefSeq" id="WP_086315489.1">
    <property type="nucleotide sequence ID" value="NZ_CP147244.1"/>
</dbReference>
<sequence>MKILTAIDSMKGSLSSIEANQIIADVVTKEGHTIEQVAIADGGEGTVEAVVKNNNGQKVAAHVQALDGSMIVAYFGWFEAEKLAVIESAAASGIQFLNDTAITHPKNTSSYGTGQLILAAIDRGARTIVIGLGGTGTVDGGMGLLSALGIEFFDSEHQKLSAKGSSLAKINSISKEGLDPRIQMIDFQIAADVKSPLTGPDGAVKMFGQQKGLEKAELDEYELAMTHYQTLVLKGESSAPGDGAAGGLGFAIRIFLKGTSRSGFDFISEQTGLETLIQQVDLVVTGEGKMDNQSLQGKVPVGIARIAKKYGIPVIAFVGRFSGDESSFYDEGISVIVPIIDQVMTLEEAMTHASGNLRRASKRALRLVTLIK</sequence>
<evidence type="ECO:0000256" key="1">
    <source>
        <dbReference type="ARBA" id="ARBA00006284"/>
    </source>
</evidence>